<dbReference type="GO" id="GO:0003700">
    <property type="term" value="F:DNA-binding transcription factor activity"/>
    <property type="evidence" value="ECO:0007669"/>
    <property type="project" value="InterPro"/>
</dbReference>
<reference evidence="7 8" key="1">
    <citation type="submission" date="2016-10" db="EMBL/GenBank/DDBJ databases">
        <authorList>
            <person name="Varghese N."/>
            <person name="Submissions S."/>
        </authorList>
    </citation>
    <scope>NUCLEOTIDE SEQUENCE [LARGE SCALE GENOMIC DNA]</scope>
    <source>
        <strain evidence="7 8">BS2771</strain>
    </source>
</reference>
<dbReference type="InterPro" id="IPR005119">
    <property type="entry name" value="LysR_subst-bd"/>
</dbReference>
<keyword evidence="8" id="KW-1185">Reference proteome</keyword>
<keyword evidence="3 7" id="KW-0238">DNA-binding</keyword>
<dbReference type="RefSeq" id="WP_032859247.1">
    <property type="nucleotide sequence ID" value="NZ_BMNU01000006.1"/>
</dbReference>
<dbReference type="GO" id="GO:0006351">
    <property type="term" value="P:DNA-templated transcription"/>
    <property type="evidence" value="ECO:0007669"/>
    <property type="project" value="TreeGrafter"/>
</dbReference>
<dbReference type="Proteomes" id="UP000325296">
    <property type="component" value="Unassembled WGS sequence"/>
</dbReference>
<protein>
    <submittedName>
        <fullName evidence="7">DNA-binding transcriptional regulator, LysR family</fullName>
    </submittedName>
    <submittedName>
        <fullName evidence="6">LysR family transcriptional regulator</fullName>
    </submittedName>
</protein>
<dbReference type="AlphaFoldDB" id="A0A5B2UQ63"/>
<dbReference type="PANTHER" id="PTHR30537:SF5">
    <property type="entry name" value="HTH-TYPE TRANSCRIPTIONAL ACTIVATOR TTDR-RELATED"/>
    <property type="match status" value="1"/>
</dbReference>
<dbReference type="FunFam" id="1.10.10.10:FF:000001">
    <property type="entry name" value="LysR family transcriptional regulator"/>
    <property type="match status" value="1"/>
</dbReference>
<evidence type="ECO:0000313" key="7">
    <source>
        <dbReference type="EMBL" id="SDU85958.1"/>
    </source>
</evidence>
<dbReference type="Pfam" id="PF03466">
    <property type="entry name" value="LysR_substrate"/>
    <property type="match status" value="1"/>
</dbReference>
<dbReference type="InterPro" id="IPR000847">
    <property type="entry name" value="LysR_HTH_N"/>
</dbReference>
<dbReference type="PANTHER" id="PTHR30537">
    <property type="entry name" value="HTH-TYPE TRANSCRIPTIONAL REGULATOR"/>
    <property type="match status" value="1"/>
</dbReference>
<gene>
    <name evidence="6" type="ORF">F1720_18590</name>
    <name evidence="7" type="ORF">SAMN04490181_0641</name>
</gene>
<evidence type="ECO:0000313" key="9">
    <source>
        <dbReference type="Proteomes" id="UP000325296"/>
    </source>
</evidence>
<reference evidence="6 9" key="2">
    <citation type="submission" date="2019-09" db="EMBL/GenBank/DDBJ databases">
        <title>Draft genome sequence of Pseudomonas brenneri CCUG 51514(T).</title>
        <authorList>
            <person name="Tunovic T."/>
            <person name="Pineiro-Iglesias B."/>
            <person name="Unosson C."/>
            <person name="Inganas E."/>
            <person name="Ohlen M."/>
            <person name="Cardew S."/>
            <person name="Jensie-Markopoulos S."/>
            <person name="Salva-Serra F."/>
            <person name="Jaen-Luchoro D."/>
            <person name="Svensson-Stadler L."/>
            <person name="Chun J."/>
            <person name="Moore E."/>
        </authorList>
    </citation>
    <scope>NUCLEOTIDE SEQUENCE [LARGE SCALE GENOMIC DNA]</scope>
    <source>
        <strain evidence="6 9">CCUG 51514</strain>
    </source>
</reference>
<dbReference type="InterPro" id="IPR036388">
    <property type="entry name" value="WH-like_DNA-bd_sf"/>
</dbReference>
<dbReference type="Proteomes" id="UP000199620">
    <property type="component" value="Chromosome I"/>
</dbReference>
<proteinExistence type="inferred from homology"/>
<evidence type="ECO:0000256" key="3">
    <source>
        <dbReference type="ARBA" id="ARBA00023125"/>
    </source>
</evidence>
<evidence type="ECO:0000259" key="5">
    <source>
        <dbReference type="PROSITE" id="PS50931"/>
    </source>
</evidence>
<comment type="similarity">
    <text evidence="1">Belongs to the LysR transcriptional regulatory family.</text>
</comment>
<evidence type="ECO:0000313" key="6">
    <source>
        <dbReference type="EMBL" id="KAA2228620.1"/>
    </source>
</evidence>
<dbReference type="CDD" id="cd08422">
    <property type="entry name" value="PBP2_CrgA_like"/>
    <property type="match status" value="1"/>
</dbReference>
<evidence type="ECO:0000256" key="2">
    <source>
        <dbReference type="ARBA" id="ARBA00023015"/>
    </source>
</evidence>
<dbReference type="SUPFAM" id="SSF53850">
    <property type="entry name" value="Periplasmic binding protein-like II"/>
    <property type="match status" value="1"/>
</dbReference>
<evidence type="ECO:0000256" key="1">
    <source>
        <dbReference type="ARBA" id="ARBA00009437"/>
    </source>
</evidence>
<dbReference type="PROSITE" id="PS50931">
    <property type="entry name" value="HTH_LYSR"/>
    <property type="match status" value="1"/>
</dbReference>
<keyword evidence="4" id="KW-0804">Transcription</keyword>
<dbReference type="Gene3D" id="1.10.10.10">
    <property type="entry name" value="Winged helix-like DNA-binding domain superfamily/Winged helix DNA-binding domain"/>
    <property type="match status" value="1"/>
</dbReference>
<keyword evidence="2" id="KW-0805">Transcription regulation</keyword>
<dbReference type="SUPFAM" id="SSF46785">
    <property type="entry name" value="Winged helix' DNA-binding domain"/>
    <property type="match status" value="1"/>
</dbReference>
<dbReference type="GO" id="GO:0043565">
    <property type="term" value="F:sequence-specific DNA binding"/>
    <property type="evidence" value="ECO:0007669"/>
    <property type="project" value="TreeGrafter"/>
</dbReference>
<dbReference type="Gene3D" id="3.40.190.290">
    <property type="match status" value="1"/>
</dbReference>
<name>A0A5B2UQ63_9PSED</name>
<dbReference type="Pfam" id="PF00126">
    <property type="entry name" value="HTH_1"/>
    <property type="match status" value="1"/>
</dbReference>
<organism evidence="6 9">
    <name type="scientific">Pseudomonas brenneri</name>
    <dbReference type="NCBI Taxonomy" id="129817"/>
    <lineage>
        <taxon>Bacteria</taxon>
        <taxon>Pseudomonadati</taxon>
        <taxon>Pseudomonadota</taxon>
        <taxon>Gammaproteobacteria</taxon>
        <taxon>Pseudomonadales</taxon>
        <taxon>Pseudomonadaceae</taxon>
        <taxon>Pseudomonas</taxon>
    </lineage>
</organism>
<dbReference type="OrthoDB" id="8885940at2"/>
<dbReference type="InterPro" id="IPR036390">
    <property type="entry name" value="WH_DNA-bd_sf"/>
</dbReference>
<dbReference type="EMBL" id="LT629800">
    <property type="protein sequence ID" value="SDU85958.1"/>
    <property type="molecule type" value="Genomic_DNA"/>
</dbReference>
<dbReference type="EMBL" id="VUOL01000010">
    <property type="protein sequence ID" value="KAA2228620.1"/>
    <property type="molecule type" value="Genomic_DNA"/>
</dbReference>
<accession>A0A5B2UQ63</accession>
<dbReference type="InterPro" id="IPR058163">
    <property type="entry name" value="LysR-type_TF_proteobact-type"/>
</dbReference>
<evidence type="ECO:0000313" key="8">
    <source>
        <dbReference type="Proteomes" id="UP000199620"/>
    </source>
</evidence>
<evidence type="ECO:0000256" key="4">
    <source>
        <dbReference type="ARBA" id="ARBA00023163"/>
    </source>
</evidence>
<sequence length="288" mass="32847">MDLNAIRMFVTTAKCGSFTAAAERLEMPLATLSRRIRELERVLQVQLLERSVHGTRLTDAGTRLYEHASRGLEMLVDGERALISDQAQLRGRLRLSLPPSLEPWWEVLSAFQQCYPNIQLQVYTSDRRIDMIEDGIDVVMRIGPITHDSMVARRMLAYRHILVASPTLLTRSGMPDKVADLHNYPCGAWSQDATATWQLGKEAFKPDPIIATNDYAHLRTRALAGDLVTELPPFMAMEAIRNKQLVVLLEKHPFPEMEINLLYPSHRHPSNLVRTYLNFALLHVKRLM</sequence>
<feature type="domain" description="HTH lysR-type" evidence="5">
    <location>
        <begin position="1"/>
        <end position="58"/>
    </location>
</feature>